<dbReference type="Gene3D" id="3.20.20.370">
    <property type="entry name" value="Glycoside hydrolase/deacetylase"/>
    <property type="match status" value="1"/>
</dbReference>
<dbReference type="EMBL" id="CP002364">
    <property type="protein sequence ID" value="ADW16531.1"/>
    <property type="molecule type" value="Genomic_DNA"/>
</dbReference>
<dbReference type="SUPFAM" id="SSF88713">
    <property type="entry name" value="Glycoside hydrolase/deacetylase"/>
    <property type="match status" value="1"/>
</dbReference>
<accession>A0A7U4DMX8</accession>
<dbReference type="AlphaFoldDB" id="A0A7U4DMX8"/>
<comment type="subcellular location">
    <subcellularLocation>
        <location evidence="1">Secreted</location>
    </subcellularLocation>
</comment>
<dbReference type="KEGG" id="dpr:Despr_0349"/>
<keyword evidence="5" id="KW-1185">Reference proteome</keyword>
<sequence length="334" mass="38090">MTMPQIIKKLLCETMVLCGLARAGRLRNRSKLLVVMYHGVSRLPHLDPIWTQLPVERFERQLDFLQRWYCPVTLAQVLRALRGKQTLPPRAVLLTFDDGLRNNYTVAWPILRARKIPATVFLTVDYIGGHRLLWPDELYLLVKNAHENAQALPEPFASLCLQTETVWPRYAILVEALKRMDDDQRQQAMDALRRATPLPDHAHCEDFTLLNWQEVDTMHRDGLMDFGVHTASHIILSRIAPGDLKKEIVWPKKRLEEKLGHEVEAFCYPNGRSGIDFHEEHKTGLHQAGYACAFTTDHGLHAMGTDPFAIKRIAAGNDMTSDPAFFQLACSGII</sequence>
<feature type="domain" description="NodB homology" evidence="3">
    <location>
        <begin position="90"/>
        <end position="334"/>
    </location>
</feature>
<evidence type="ECO:0000313" key="4">
    <source>
        <dbReference type="EMBL" id="ADW16531.1"/>
    </source>
</evidence>
<protein>
    <submittedName>
        <fullName evidence="4">Polysaccharide deacetylase</fullName>
    </submittedName>
</protein>
<dbReference type="PANTHER" id="PTHR34216:SF3">
    <property type="entry name" value="POLY-BETA-1,6-N-ACETYL-D-GLUCOSAMINE N-DEACETYLASE"/>
    <property type="match status" value="1"/>
</dbReference>
<dbReference type="PROSITE" id="PS51677">
    <property type="entry name" value="NODB"/>
    <property type="match status" value="1"/>
</dbReference>
<dbReference type="InterPro" id="IPR051398">
    <property type="entry name" value="Polysacch_Deacetylase"/>
</dbReference>
<organism evidence="4 5">
    <name type="scientific">Desulfobulbus propionicus (strain ATCC 33891 / DSM 2032 / VKM B-1956 / 1pr3)</name>
    <dbReference type="NCBI Taxonomy" id="577650"/>
    <lineage>
        <taxon>Bacteria</taxon>
        <taxon>Pseudomonadati</taxon>
        <taxon>Thermodesulfobacteriota</taxon>
        <taxon>Desulfobulbia</taxon>
        <taxon>Desulfobulbales</taxon>
        <taxon>Desulfobulbaceae</taxon>
        <taxon>Desulfobulbus</taxon>
    </lineage>
</organism>
<dbReference type="GO" id="GO:0005576">
    <property type="term" value="C:extracellular region"/>
    <property type="evidence" value="ECO:0007669"/>
    <property type="project" value="UniProtKB-SubCell"/>
</dbReference>
<gene>
    <name evidence="4" type="ordered locus">Despr_0349</name>
</gene>
<dbReference type="GO" id="GO:0005975">
    <property type="term" value="P:carbohydrate metabolic process"/>
    <property type="evidence" value="ECO:0007669"/>
    <property type="project" value="InterPro"/>
</dbReference>
<proteinExistence type="predicted"/>
<evidence type="ECO:0000313" key="5">
    <source>
        <dbReference type="Proteomes" id="UP000006365"/>
    </source>
</evidence>
<reference evidence="4 5" key="1">
    <citation type="journal article" date="2011" name="Stand. Genomic Sci.">
        <title>Complete genome sequence of Desulfobulbus propionicus type strain (1pr3).</title>
        <authorList>
            <person name="Pagani I."/>
            <person name="Lapidus A."/>
            <person name="Nolan M."/>
            <person name="Lucas S."/>
            <person name="Hammon N."/>
            <person name="Deshpande S."/>
            <person name="Cheng J.F."/>
            <person name="Chertkov O."/>
            <person name="Davenport K."/>
            <person name="Tapia R."/>
            <person name="Han C."/>
            <person name="Goodwin L."/>
            <person name="Pitluck S."/>
            <person name="Liolios K."/>
            <person name="Mavromatis K."/>
            <person name="Ivanova N."/>
            <person name="Mikhailova N."/>
            <person name="Pati A."/>
            <person name="Chen A."/>
            <person name="Palaniappan K."/>
            <person name="Land M."/>
            <person name="Hauser L."/>
            <person name="Chang Y.J."/>
            <person name="Jeffries C.D."/>
            <person name="Detter J.C."/>
            <person name="Brambilla E."/>
            <person name="Kannan K.P."/>
            <person name="Djao O.D."/>
            <person name="Rohde M."/>
            <person name="Pukall R."/>
            <person name="Spring S."/>
            <person name="Goker M."/>
            <person name="Sikorski J."/>
            <person name="Woyke T."/>
            <person name="Bristow J."/>
            <person name="Eisen J.A."/>
            <person name="Markowitz V."/>
            <person name="Hugenholtz P."/>
            <person name="Kyrpides N.C."/>
            <person name="Klenk H.P."/>
        </authorList>
    </citation>
    <scope>NUCLEOTIDE SEQUENCE [LARGE SCALE GENOMIC DNA]</scope>
    <source>
        <strain evidence="5">ATCC 33891 / DSM 2032 / 1pr3</strain>
    </source>
</reference>
<evidence type="ECO:0000259" key="3">
    <source>
        <dbReference type="PROSITE" id="PS51677"/>
    </source>
</evidence>
<name>A0A7U4DMX8_DESPD</name>
<evidence type="ECO:0000256" key="1">
    <source>
        <dbReference type="ARBA" id="ARBA00004613"/>
    </source>
</evidence>
<dbReference type="PANTHER" id="PTHR34216">
    <property type="match status" value="1"/>
</dbReference>
<keyword evidence="2" id="KW-0732">Signal</keyword>
<dbReference type="CDD" id="cd10918">
    <property type="entry name" value="CE4_NodB_like_5s_6s"/>
    <property type="match status" value="1"/>
</dbReference>
<evidence type="ECO:0000256" key="2">
    <source>
        <dbReference type="ARBA" id="ARBA00022729"/>
    </source>
</evidence>
<dbReference type="Pfam" id="PF01522">
    <property type="entry name" value="Polysacc_deac_1"/>
    <property type="match status" value="2"/>
</dbReference>
<dbReference type="InterPro" id="IPR002509">
    <property type="entry name" value="NODB_dom"/>
</dbReference>
<dbReference type="InterPro" id="IPR011330">
    <property type="entry name" value="Glyco_hydro/deAcase_b/a-brl"/>
</dbReference>
<dbReference type="GO" id="GO:0016810">
    <property type="term" value="F:hydrolase activity, acting on carbon-nitrogen (but not peptide) bonds"/>
    <property type="evidence" value="ECO:0007669"/>
    <property type="project" value="InterPro"/>
</dbReference>
<dbReference type="Proteomes" id="UP000006365">
    <property type="component" value="Chromosome"/>
</dbReference>